<feature type="transmembrane region" description="Helical" evidence="1">
    <location>
        <begin position="159"/>
        <end position="179"/>
    </location>
</feature>
<name>A0A1U7P405_9DEIO</name>
<keyword evidence="1" id="KW-0812">Transmembrane</keyword>
<comment type="caution">
    <text evidence="2">The sequence shown here is derived from an EMBL/GenBank/DDBJ whole genome shotgun (WGS) entry which is preliminary data.</text>
</comment>
<evidence type="ECO:0000256" key="1">
    <source>
        <dbReference type="SAM" id="Phobius"/>
    </source>
</evidence>
<organism evidence="2 3">
    <name type="scientific">Deinococcus marmoris</name>
    <dbReference type="NCBI Taxonomy" id="249408"/>
    <lineage>
        <taxon>Bacteria</taxon>
        <taxon>Thermotogati</taxon>
        <taxon>Deinococcota</taxon>
        <taxon>Deinococci</taxon>
        <taxon>Deinococcales</taxon>
        <taxon>Deinococcaceae</taxon>
        <taxon>Deinococcus</taxon>
    </lineage>
</organism>
<sequence>MKFRPAEQLIRHSQDLVTWHTMSTTPLTSAHLRGAAASISISAVFALVWGLNGSLALTAGWRFLALAVVVLISGVLAFLALKFSREAAHAPAPSGTGAPPPNPFMTPAYRISLIAMLVAFPVAARLLTASGREDAIMPVIVIIVGLHFLGLVSAFRNGIFAWVAGAFCLLGGVSLLLPAELRTPVLGLGCAVILWLGVLPLAFRSLAQLRR</sequence>
<proteinExistence type="predicted"/>
<dbReference type="STRING" id="249408.BOO71_0001429"/>
<dbReference type="EMBL" id="MSTI01000018">
    <property type="protein sequence ID" value="OLV19911.1"/>
    <property type="molecule type" value="Genomic_DNA"/>
</dbReference>
<feature type="transmembrane region" description="Helical" evidence="1">
    <location>
        <begin position="135"/>
        <end position="152"/>
    </location>
</feature>
<reference evidence="2 3" key="1">
    <citation type="submission" date="2017-01" db="EMBL/GenBank/DDBJ databases">
        <title>Genome Analysis of Deinococcus marmoris KOPRI26562.</title>
        <authorList>
            <person name="Kim J.H."/>
            <person name="Oh H.-M."/>
        </authorList>
    </citation>
    <scope>NUCLEOTIDE SEQUENCE [LARGE SCALE GENOMIC DNA]</scope>
    <source>
        <strain evidence="2 3">KOPRI26562</strain>
    </source>
</reference>
<evidence type="ECO:0000313" key="2">
    <source>
        <dbReference type="EMBL" id="OLV19911.1"/>
    </source>
</evidence>
<feature type="transmembrane region" description="Helical" evidence="1">
    <location>
        <begin position="63"/>
        <end position="81"/>
    </location>
</feature>
<evidence type="ECO:0000313" key="3">
    <source>
        <dbReference type="Proteomes" id="UP000186607"/>
    </source>
</evidence>
<keyword evidence="1" id="KW-0472">Membrane</keyword>
<keyword evidence="3" id="KW-1185">Reference proteome</keyword>
<dbReference type="AlphaFoldDB" id="A0A1U7P405"/>
<dbReference type="Proteomes" id="UP000186607">
    <property type="component" value="Unassembled WGS sequence"/>
</dbReference>
<gene>
    <name evidence="2" type="ORF">BOO71_0001429</name>
</gene>
<feature type="transmembrane region" description="Helical" evidence="1">
    <location>
        <begin position="111"/>
        <end position="129"/>
    </location>
</feature>
<accession>A0A1U7P405</accession>
<keyword evidence="1" id="KW-1133">Transmembrane helix</keyword>
<feature type="transmembrane region" description="Helical" evidence="1">
    <location>
        <begin position="185"/>
        <end position="203"/>
    </location>
</feature>
<protein>
    <submittedName>
        <fullName evidence="2">Uncharacterized protein</fullName>
    </submittedName>
</protein>
<feature type="transmembrane region" description="Helical" evidence="1">
    <location>
        <begin position="32"/>
        <end position="51"/>
    </location>
</feature>